<dbReference type="GO" id="GO:0005737">
    <property type="term" value="C:cytoplasm"/>
    <property type="evidence" value="ECO:0007669"/>
    <property type="project" value="TreeGrafter"/>
</dbReference>
<accession>A0A7W6E1R6</accession>
<reference evidence="1 2" key="1">
    <citation type="submission" date="2020-08" db="EMBL/GenBank/DDBJ databases">
        <title>Genomic Encyclopedia of Type Strains, Phase IV (KMG-IV): sequencing the most valuable type-strain genomes for metagenomic binning, comparative biology and taxonomic classification.</title>
        <authorList>
            <person name="Goeker M."/>
        </authorList>
    </citation>
    <scope>NUCLEOTIDE SEQUENCE [LARGE SCALE GENOMIC DNA]</scope>
    <source>
        <strain evidence="1 2">DSM 102234</strain>
    </source>
</reference>
<dbReference type="Gene3D" id="3.40.50.1000">
    <property type="entry name" value="HAD superfamily/HAD-like"/>
    <property type="match status" value="2"/>
</dbReference>
<dbReference type="EMBL" id="JACIEI010000002">
    <property type="protein sequence ID" value="MBB3993142.1"/>
    <property type="molecule type" value="Genomic_DNA"/>
</dbReference>
<comment type="caution">
    <text evidence="1">The sequence shown here is derived from an EMBL/GenBank/DDBJ whole genome shotgun (WGS) entry which is preliminary data.</text>
</comment>
<keyword evidence="2" id="KW-1185">Reference proteome</keyword>
<keyword evidence="1" id="KW-0378">Hydrolase</keyword>
<name>A0A7W6E1R6_9RHOB</name>
<dbReference type="PANTHER" id="PTHR19288">
    <property type="entry name" value="4-NITROPHENYLPHOSPHATASE-RELATED"/>
    <property type="match status" value="1"/>
</dbReference>
<gene>
    <name evidence="1" type="ORF">GGR95_000770</name>
</gene>
<dbReference type="InterPro" id="IPR023214">
    <property type="entry name" value="HAD_sf"/>
</dbReference>
<dbReference type="InterPro" id="IPR036412">
    <property type="entry name" value="HAD-like_sf"/>
</dbReference>
<dbReference type="NCBIfam" id="TIGR01549">
    <property type="entry name" value="HAD-SF-IA-v1"/>
    <property type="match status" value="1"/>
</dbReference>
<organism evidence="1 2">
    <name type="scientific">Sulfitobacter undariae</name>
    <dbReference type="NCBI Taxonomy" id="1563671"/>
    <lineage>
        <taxon>Bacteria</taxon>
        <taxon>Pseudomonadati</taxon>
        <taxon>Pseudomonadota</taxon>
        <taxon>Alphaproteobacteria</taxon>
        <taxon>Rhodobacterales</taxon>
        <taxon>Roseobacteraceae</taxon>
        <taxon>Sulfitobacter</taxon>
    </lineage>
</organism>
<sequence>MNEPEIHSDVGSRQDKTRVQSAQKILCDIDGCLISGSRVLPGGHEFVRRFADKLVLVSNNSTDTKVSLQARLSSLDLNLHTDQFFLAGEETLAWSVDHFGPGPMFLLANSQMQAAAAAIGLVHCADQPRAIIICRDTELTLGRLEAALLHIVKGCPVILANDDITHPGENGPAIESGALLHLLEKCHAPSQVIRIGKPMPRLLLRALGQVDADQAVMIGDNPKTDALAARAAGIHPILVGATTQRWLEHFL</sequence>
<dbReference type="EC" id="3.1.3.41" evidence="1"/>
<evidence type="ECO:0000313" key="2">
    <source>
        <dbReference type="Proteomes" id="UP000530268"/>
    </source>
</evidence>
<dbReference type="AlphaFoldDB" id="A0A7W6E1R6"/>
<protein>
    <submittedName>
        <fullName evidence="1">4-nitrophenyl phosphatase</fullName>
        <ecNumber evidence="1">3.1.3.41</ecNumber>
    </submittedName>
</protein>
<dbReference type="Pfam" id="PF00702">
    <property type="entry name" value="Hydrolase"/>
    <property type="match status" value="1"/>
</dbReference>
<dbReference type="PANTHER" id="PTHR19288:SF46">
    <property type="entry name" value="HALOACID DEHALOGENASE-LIKE HYDROLASE DOMAIN-CONTAINING PROTEIN 2"/>
    <property type="match status" value="1"/>
</dbReference>
<dbReference type="InterPro" id="IPR006439">
    <property type="entry name" value="HAD-SF_hydro_IA"/>
</dbReference>
<dbReference type="SUPFAM" id="SSF56784">
    <property type="entry name" value="HAD-like"/>
    <property type="match status" value="1"/>
</dbReference>
<evidence type="ECO:0000313" key="1">
    <source>
        <dbReference type="EMBL" id="MBB3993142.1"/>
    </source>
</evidence>
<dbReference type="GO" id="GO:0016791">
    <property type="term" value="F:phosphatase activity"/>
    <property type="evidence" value="ECO:0007669"/>
    <property type="project" value="TreeGrafter"/>
</dbReference>
<dbReference type="Proteomes" id="UP000530268">
    <property type="component" value="Unassembled WGS sequence"/>
</dbReference>
<proteinExistence type="predicted"/>
<dbReference type="RefSeq" id="WP_184562961.1">
    <property type="nucleotide sequence ID" value="NZ_JACIEI010000002.1"/>
</dbReference>